<evidence type="ECO:0000256" key="2">
    <source>
        <dbReference type="SAM" id="MobiDB-lite"/>
    </source>
</evidence>
<dbReference type="InterPro" id="IPR024412">
    <property type="entry name" value="Lsr2_dim_dom"/>
</dbReference>
<reference evidence="6" key="1">
    <citation type="submission" date="2016-10" db="EMBL/GenBank/DDBJ databases">
        <title>Frankia sp. NRRL B-16386 Genome sequencing.</title>
        <authorList>
            <person name="Ghodhbane-Gtari F."/>
            <person name="Swanson E."/>
            <person name="Gueddou A."/>
            <person name="Hezbri K."/>
            <person name="Ktari K."/>
            <person name="Nouioui I."/>
            <person name="Morris K."/>
            <person name="Simpson S."/>
            <person name="Abebe-Akele F."/>
            <person name="Thomas K."/>
            <person name="Gtari M."/>
            <person name="Tisa L.S."/>
        </authorList>
    </citation>
    <scope>NUCLEOTIDE SEQUENCE [LARGE SCALE GENOMIC DNA]</scope>
    <source>
        <strain evidence="6">NRRL B-16386</strain>
    </source>
</reference>
<feature type="domain" description="Lsr2 DNA-binding" evidence="4">
    <location>
        <begin position="80"/>
        <end position="113"/>
    </location>
</feature>
<dbReference type="Gene3D" id="4.10.320.10">
    <property type="entry name" value="E3-binding domain"/>
    <property type="match status" value="1"/>
</dbReference>
<dbReference type="InterPro" id="IPR042261">
    <property type="entry name" value="Lsr2-like_dimerization"/>
</dbReference>
<dbReference type="RefSeq" id="WP_007518406.1">
    <property type="nucleotide sequence ID" value="NZ_MOMC01000021.1"/>
</dbReference>
<dbReference type="STRING" id="1834516.BL253_11395"/>
<evidence type="ECO:0000256" key="1">
    <source>
        <dbReference type="ARBA" id="ARBA00023125"/>
    </source>
</evidence>
<dbReference type="InterPro" id="IPR055370">
    <property type="entry name" value="Lsr2_DNA-bd"/>
</dbReference>
<name>A0A1V2ICP7_9ACTN</name>
<dbReference type="GO" id="GO:0016746">
    <property type="term" value="F:acyltransferase activity"/>
    <property type="evidence" value="ECO:0007669"/>
    <property type="project" value="InterPro"/>
</dbReference>
<keyword evidence="6" id="KW-1185">Reference proteome</keyword>
<evidence type="ECO:0000313" key="6">
    <source>
        <dbReference type="Proteomes" id="UP000188929"/>
    </source>
</evidence>
<feature type="domain" description="Lsr2 dimerization" evidence="3">
    <location>
        <begin position="1"/>
        <end position="58"/>
    </location>
</feature>
<gene>
    <name evidence="5" type="ORF">BL253_11395</name>
</gene>
<protein>
    <recommendedName>
        <fullName evidence="7">Nucleoid-associated protein Lsr2</fullName>
    </recommendedName>
</protein>
<dbReference type="Gene3D" id="3.30.60.230">
    <property type="entry name" value="Lsr2, dimerization domain"/>
    <property type="match status" value="1"/>
</dbReference>
<dbReference type="Pfam" id="PF23359">
    <property type="entry name" value="Lsr2_DNA-bd"/>
    <property type="match status" value="1"/>
</dbReference>
<dbReference type="GO" id="GO:0003677">
    <property type="term" value="F:DNA binding"/>
    <property type="evidence" value="ECO:0007669"/>
    <property type="project" value="UniProtKB-KW"/>
</dbReference>
<dbReference type="OrthoDB" id="4113332at2"/>
<dbReference type="EMBL" id="MOMC01000021">
    <property type="protein sequence ID" value="ONH30968.1"/>
    <property type="molecule type" value="Genomic_DNA"/>
</dbReference>
<dbReference type="Proteomes" id="UP000188929">
    <property type="component" value="Unassembled WGS sequence"/>
</dbReference>
<keyword evidence="1" id="KW-0238">DNA-binding</keyword>
<evidence type="ECO:0000313" key="5">
    <source>
        <dbReference type="EMBL" id="ONH30968.1"/>
    </source>
</evidence>
<comment type="caution">
    <text evidence="5">The sequence shown here is derived from an EMBL/GenBank/DDBJ whole genome shotgun (WGS) entry which is preliminary data.</text>
</comment>
<sequence length="114" mass="12357">MAQKTIVSLIDDLSGEEADETVRFGLDGAQYEIDLSEKNATKLRESLAPFVGAARRSGGRASGSRRVAARTPSRRGGGTDRTADIREWARSNGYTVSDRGRIASNIVEAYEKAH</sequence>
<evidence type="ECO:0000259" key="4">
    <source>
        <dbReference type="Pfam" id="PF23359"/>
    </source>
</evidence>
<dbReference type="Pfam" id="PF11774">
    <property type="entry name" value="Lsr2"/>
    <property type="match status" value="1"/>
</dbReference>
<evidence type="ECO:0008006" key="7">
    <source>
        <dbReference type="Google" id="ProtNLM"/>
    </source>
</evidence>
<accession>A0A1V2ICP7</accession>
<organism evidence="5 6">
    <name type="scientific">Pseudofrankia asymbiotica</name>
    <dbReference type="NCBI Taxonomy" id="1834516"/>
    <lineage>
        <taxon>Bacteria</taxon>
        <taxon>Bacillati</taxon>
        <taxon>Actinomycetota</taxon>
        <taxon>Actinomycetes</taxon>
        <taxon>Frankiales</taxon>
        <taxon>Frankiaceae</taxon>
        <taxon>Pseudofrankia</taxon>
    </lineage>
</organism>
<dbReference type="AlphaFoldDB" id="A0A1V2ICP7"/>
<feature type="region of interest" description="Disordered" evidence="2">
    <location>
        <begin position="54"/>
        <end position="82"/>
    </location>
</feature>
<evidence type="ECO:0000259" key="3">
    <source>
        <dbReference type="Pfam" id="PF11774"/>
    </source>
</evidence>
<proteinExistence type="predicted"/>
<dbReference type="InterPro" id="IPR036625">
    <property type="entry name" value="E3-bd_dom_sf"/>
</dbReference>